<dbReference type="STRING" id="84645.A0A498M0E0"/>
<dbReference type="GO" id="GO:0034451">
    <property type="term" value="C:centriolar satellite"/>
    <property type="evidence" value="ECO:0007669"/>
    <property type="project" value="TreeGrafter"/>
</dbReference>
<feature type="region of interest" description="Disordered" evidence="2">
    <location>
        <begin position="1"/>
        <end position="25"/>
    </location>
</feature>
<feature type="coiled-coil region" evidence="1">
    <location>
        <begin position="34"/>
        <end position="61"/>
    </location>
</feature>
<name>A0A498M0E0_LABRO</name>
<proteinExistence type="predicted"/>
<dbReference type="PANTHER" id="PTHR31935">
    <property type="entry name" value="COILED-COIL DOMAIN-CONTAINING PROTEIN 13"/>
    <property type="match status" value="1"/>
</dbReference>
<protein>
    <submittedName>
        <fullName evidence="3">Coiled-coil domain-containing 13-like protein</fullName>
    </submittedName>
</protein>
<keyword evidence="1" id="KW-0175">Coiled coil</keyword>
<evidence type="ECO:0000256" key="1">
    <source>
        <dbReference type="SAM" id="Coils"/>
    </source>
</evidence>
<feature type="compositionally biased region" description="Basic and acidic residues" evidence="2">
    <location>
        <begin position="10"/>
        <end position="25"/>
    </location>
</feature>
<dbReference type="InterPro" id="IPR038929">
    <property type="entry name" value="CCDC13"/>
</dbReference>
<organism evidence="3 5">
    <name type="scientific">Labeo rohita</name>
    <name type="common">Indian major carp</name>
    <name type="synonym">Cyprinus rohita</name>
    <dbReference type="NCBI Taxonomy" id="84645"/>
    <lineage>
        <taxon>Eukaryota</taxon>
        <taxon>Metazoa</taxon>
        <taxon>Chordata</taxon>
        <taxon>Craniata</taxon>
        <taxon>Vertebrata</taxon>
        <taxon>Euteleostomi</taxon>
        <taxon>Actinopterygii</taxon>
        <taxon>Neopterygii</taxon>
        <taxon>Teleostei</taxon>
        <taxon>Ostariophysi</taxon>
        <taxon>Cypriniformes</taxon>
        <taxon>Cyprinidae</taxon>
        <taxon>Labeoninae</taxon>
        <taxon>Labeonini</taxon>
        <taxon>Labeo</taxon>
    </lineage>
</organism>
<accession>A0A498M0E0</accession>
<feature type="region of interest" description="Disordered" evidence="2">
    <location>
        <begin position="69"/>
        <end position="90"/>
    </location>
</feature>
<evidence type="ECO:0000256" key="2">
    <source>
        <dbReference type="SAM" id="MobiDB-lite"/>
    </source>
</evidence>
<keyword evidence="5" id="KW-1185">Reference proteome</keyword>
<dbReference type="PANTHER" id="PTHR31935:SF1">
    <property type="entry name" value="COILED-COIL DOMAIN-CONTAINING PROTEIN 13"/>
    <property type="match status" value="1"/>
</dbReference>
<comment type="caution">
    <text evidence="3">The sequence shown here is derived from an EMBL/GenBank/DDBJ whole genome shotgun (WGS) entry which is preliminary data.</text>
</comment>
<dbReference type="AlphaFoldDB" id="A0A498M0E0"/>
<dbReference type="EMBL" id="QBIY01011865">
    <property type="protein sequence ID" value="RXN28425.1"/>
    <property type="molecule type" value="Genomic_DNA"/>
</dbReference>
<evidence type="ECO:0000313" key="3">
    <source>
        <dbReference type="EMBL" id="RXN14288.1"/>
    </source>
</evidence>
<gene>
    <name evidence="4" type="ORF">ROHU_019283</name>
    <name evidence="3" type="ORF">ROHU_028770</name>
</gene>
<evidence type="ECO:0000313" key="5">
    <source>
        <dbReference type="Proteomes" id="UP000290572"/>
    </source>
</evidence>
<dbReference type="GO" id="GO:1905515">
    <property type="term" value="P:non-motile cilium assembly"/>
    <property type="evidence" value="ECO:0007669"/>
    <property type="project" value="TreeGrafter"/>
</dbReference>
<dbReference type="GO" id="GO:0031122">
    <property type="term" value="P:cytoplasmic microtubule organization"/>
    <property type="evidence" value="ECO:0007669"/>
    <property type="project" value="TreeGrafter"/>
</dbReference>
<evidence type="ECO:0000313" key="4">
    <source>
        <dbReference type="EMBL" id="RXN28425.1"/>
    </source>
</evidence>
<dbReference type="Proteomes" id="UP000290572">
    <property type="component" value="Unassembled WGS sequence"/>
</dbReference>
<reference evidence="3 5" key="1">
    <citation type="submission" date="2018-03" db="EMBL/GenBank/DDBJ databases">
        <title>Draft genome sequence of Rohu Carp (Labeo rohita).</title>
        <authorList>
            <person name="Das P."/>
            <person name="Kushwaha B."/>
            <person name="Joshi C.G."/>
            <person name="Kumar D."/>
            <person name="Nagpure N.S."/>
            <person name="Sahoo L."/>
            <person name="Das S.P."/>
            <person name="Bit A."/>
            <person name="Patnaik S."/>
            <person name="Meher P.K."/>
            <person name="Jayasankar P."/>
            <person name="Koringa P.G."/>
            <person name="Patel N.V."/>
            <person name="Hinsu A.T."/>
            <person name="Kumar R."/>
            <person name="Pandey M."/>
            <person name="Agarwal S."/>
            <person name="Srivastava S."/>
            <person name="Singh M."/>
            <person name="Iquebal M.A."/>
            <person name="Jaiswal S."/>
            <person name="Angadi U.B."/>
            <person name="Kumar N."/>
            <person name="Raza M."/>
            <person name="Shah T.M."/>
            <person name="Rai A."/>
            <person name="Jena J.K."/>
        </authorList>
    </citation>
    <scope>NUCLEOTIDE SEQUENCE [LARGE SCALE GENOMIC DNA]</scope>
    <source>
        <strain evidence="3">DASCIFA01</strain>
        <tissue evidence="3">Testis</tissue>
    </source>
</reference>
<dbReference type="EMBL" id="QBIY01012910">
    <property type="protein sequence ID" value="RXN14288.1"/>
    <property type="molecule type" value="Genomic_DNA"/>
</dbReference>
<sequence>MLGHLSQKGFQREEAQQGVERHLHSEAQQHASLIQQLKVMVSEKENKVKELEQEIQQLALMKQSECKSQTNIRPLTSRHENSRESNSASNMSESIAYYFREARAACPECAVKIPALQAQCAEYKTLYQAASVERDKLLELTKVQQTRLALQLEENETSRTALKNALKKKKEGLQFYKDVLMAQAKQEFQQAHRKHEQGT</sequence>